<feature type="compositionally biased region" description="Basic and acidic residues" evidence="2">
    <location>
        <begin position="303"/>
        <end position="321"/>
    </location>
</feature>
<evidence type="ECO:0000313" key="4">
    <source>
        <dbReference type="Proteomes" id="UP001189429"/>
    </source>
</evidence>
<evidence type="ECO:0000256" key="2">
    <source>
        <dbReference type="SAM" id="MobiDB-lite"/>
    </source>
</evidence>
<keyword evidence="4" id="KW-1185">Reference proteome</keyword>
<feature type="compositionally biased region" description="Low complexity" evidence="2">
    <location>
        <begin position="117"/>
        <end position="131"/>
    </location>
</feature>
<protein>
    <submittedName>
        <fullName evidence="3">Uncharacterized protein</fullName>
    </submittedName>
</protein>
<gene>
    <name evidence="3" type="ORF">PCOR1329_LOCUS10477</name>
</gene>
<keyword evidence="1" id="KW-0175">Coiled coil</keyword>
<sequence>MMRAPVLLLGLIGRPLRPCEGMFLRAGPSSDCLDAVPGDTCHKFVMWALDEGIAKHPDWFPSFKLSDSDAQNIKQVQEILHSHGKGSCGRPCSTATSPPRAGFLQPAADEIREAADAEAQGAPPESPAAAVEETKPQVAPATRTAEAEPAEAADAPAPAVQEAAPAALATEEAELEAALAPFSEDAMPADAAASAAPENLARSTLIGDLQAEVKALQAMQDSPSLQMVRAEKRQLIHNLYTADKLEAELKARHRQNQQTLNKLEAELKILDAMDTTPAAEILRAEKRKQIEKQQTADQSDSEQTARELQRLQDPAAAREEAAPAAPAEEARPALARERQREADERPPRSDEIEKLESELKAMDHIHISPALEALREEKHQLIENLQAADKMEAELKARQLQALQKASKLEADLKALEAMDDTPALETLIAEKRTLLNDIQAAGKLDAEHTTQELQRLQDPATAAKGSAAAAPAATSEAAPAAAGTRPWWREVKAVAQRRWREVKAGAKADAGALGAAGAAAPAPAPEAHRSAAAEARAAPPEAPAAAAEAVGPEAAAAAPAGAAAPGRGGCSEPMPGGRCHEFVTWALGSGLRQHPDWFPSFRRGASEEQSFKQMQEFLYSRGKAGCGRPC</sequence>
<feature type="region of interest" description="Disordered" evidence="2">
    <location>
        <begin position="114"/>
        <end position="170"/>
    </location>
</feature>
<evidence type="ECO:0000256" key="1">
    <source>
        <dbReference type="SAM" id="Coils"/>
    </source>
</evidence>
<dbReference type="Proteomes" id="UP001189429">
    <property type="component" value="Unassembled WGS sequence"/>
</dbReference>
<name>A0ABN9QHK9_9DINO</name>
<feature type="region of interest" description="Disordered" evidence="2">
    <location>
        <begin position="288"/>
        <end position="351"/>
    </location>
</feature>
<feature type="region of interest" description="Disordered" evidence="2">
    <location>
        <begin position="518"/>
        <end position="551"/>
    </location>
</feature>
<feature type="coiled-coil region" evidence="1">
    <location>
        <begin position="371"/>
        <end position="419"/>
    </location>
</feature>
<feature type="coiled-coil region" evidence="1">
    <location>
        <begin position="242"/>
        <end position="273"/>
    </location>
</feature>
<feature type="compositionally biased region" description="Low complexity" evidence="2">
    <location>
        <begin position="461"/>
        <end position="484"/>
    </location>
</feature>
<dbReference type="EMBL" id="CAUYUJ010002972">
    <property type="protein sequence ID" value="CAK0803199.1"/>
    <property type="molecule type" value="Genomic_DNA"/>
</dbReference>
<feature type="compositionally biased region" description="Low complexity" evidence="2">
    <location>
        <begin position="150"/>
        <end position="170"/>
    </location>
</feature>
<reference evidence="3" key="1">
    <citation type="submission" date="2023-10" db="EMBL/GenBank/DDBJ databases">
        <authorList>
            <person name="Chen Y."/>
            <person name="Shah S."/>
            <person name="Dougan E. K."/>
            <person name="Thang M."/>
            <person name="Chan C."/>
        </authorList>
    </citation>
    <scope>NUCLEOTIDE SEQUENCE [LARGE SCALE GENOMIC DNA]</scope>
</reference>
<feature type="compositionally biased region" description="Basic and acidic residues" evidence="2">
    <location>
        <begin position="328"/>
        <end position="351"/>
    </location>
</feature>
<comment type="caution">
    <text evidence="3">The sequence shown here is derived from an EMBL/GenBank/DDBJ whole genome shotgun (WGS) entry which is preliminary data.</text>
</comment>
<proteinExistence type="predicted"/>
<accession>A0ABN9QHK9</accession>
<feature type="region of interest" description="Disordered" evidence="2">
    <location>
        <begin position="459"/>
        <end position="485"/>
    </location>
</feature>
<evidence type="ECO:0000313" key="3">
    <source>
        <dbReference type="EMBL" id="CAK0803199.1"/>
    </source>
</evidence>
<feature type="compositionally biased region" description="Polar residues" evidence="2">
    <location>
        <begin position="292"/>
        <end position="302"/>
    </location>
</feature>
<feature type="compositionally biased region" description="Low complexity" evidence="2">
    <location>
        <begin position="533"/>
        <end position="551"/>
    </location>
</feature>
<organism evidence="3 4">
    <name type="scientific">Prorocentrum cordatum</name>
    <dbReference type="NCBI Taxonomy" id="2364126"/>
    <lineage>
        <taxon>Eukaryota</taxon>
        <taxon>Sar</taxon>
        <taxon>Alveolata</taxon>
        <taxon>Dinophyceae</taxon>
        <taxon>Prorocentrales</taxon>
        <taxon>Prorocentraceae</taxon>
        <taxon>Prorocentrum</taxon>
    </lineage>
</organism>